<dbReference type="SUPFAM" id="SSF51735">
    <property type="entry name" value="NAD(P)-binding Rossmann-fold domains"/>
    <property type="match status" value="1"/>
</dbReference>
<keyword evidence="2" id="KW-0560">Oxidoreductase</keyword>
<evidence type="ECO:0000256" key="1">
    <source>
        <dbReference type="ARBA" id="ARBA00006484"/>
    </source>
</evidence>
<dbReference type="AlphaFoldDB" id="A0AAU7ZWL1"/>
<proteinExistence type="inferred from homology"/>
<dbReference type="CDD" id="cd05233">
    <property type="entry name" value="SDR_c"/>
    <property type="match status" value="1"/>
</dbReference>
<dbReference type="GO" id="GO:0016614">
    <property type="term" value="F:oxidoreductase activity, acting on CH-OH group of donors"/>
    <property type="evidence" value="ECO:0007669"/>
    <property type="project" value="UniProtKB-ARBA"/>
</dbReference>
<dbReference type="InterPro" id="IPR002347">
    <property type="entry name" value="SDR_fam"/>
</dbReference>
<dbReference type="Gene3D" id="3.40.50.720">
    <property type="entry name" value="NAD(P)-binding Rossmann-like Domain"/>
    <property type="match status" value="1"/>
</dbReference>
<dbReference type="InterPro" id="IPR020904">
    <property type="entry name" value="Sc_DH/Rdtase_CS"/>
</dbReference>
<dbReference type="PRINTS" id="PR00081">
    <property type="entry name" value="GDHRDH"/>
</dbReference>
<comment type="similarity">
    <text evidence="1">Belongs to the short-chain dehydrogenases/reductases (SDR) family.</text>
</comment>
<dbReference type="PROSITE" id="PS00061">
    <property type="entry name" value="ADH_SHORT"/>
    <property type="match status" value="1"/>
</dbReference>
<reference evidence="3" key="1">
    <citation type="submission" date="2023-08" db="EMBL/GenBank/DDBJ databases">
        <authorList>
            <person name="Messyasz A."/>
            <person name="Mannisto M.K."/>
            <person name="Kerkhof L.J."/>
            <person name="Haggblom M."/>
        </authorList>
    </citation>
    <scope>NUCLEOTIDE SEQUENCE</scope>
    <source>
        <strain evidence="3">X5P6</strain>
    </source>
</reference>
<reference evidence="3" key="2">
    <citation type="journal article" date="2024" name="Environ. Microbiol.">
        <title>Genome analysis and description of Tunturibacter gen. nov. expands the diversity of Terriglobia in tundra soils.</title>
        <authorList>
            <person name="Messyasz A."/>
            <person name="Mannisto M.K."/>
            <person name="Kerkhof L.J."/>
            <person name="Haggblom M.M."/>
        </authorList>
    </citation>
    <scope>NUCLEOTIDE SEQUENCE</scope>
    <source>
        <strain evidence="3">X5P6</strain>
    </source>
</reference>
<evidence type="ECO:0000256" key="2">
    <source>
        <dbReference type="ARBA" id="ARBA00023002"/>
    </source>
</evidence>
<protein>
    <submittedName>
        <fullName evidence="3">SDR family oxidoreductase</fullName>
    </submittedName>
</protein>
<dbReference type="EMBL" id="CP132942">
    <property type="protein sequence ID" value="XCB35383.1"/>
    <property type="molecule type" value="Genomic_DNA"/>
</dbReference>
<dbReference type="Pfam" id="PF13561">
    <property type="entry name" value="adh_short_C2"/>
    <property type="match status" value="1"/>
</dbReference>
<dbReference type="PANTHER" id="PTHR48107">
    <property type="entry name" value="NADPH-DEPENDENT ALDEHYDE REDUCTASE-LIKE PROTEIN, CHLOROPLASTIC-RELATED"/>
    <property type="match status" value="1"/>
</dbReference>
<organism evidence="3">
    <name type="scientific">Tunturiibacter psychrotolerans</name>
    <dbReference type="NCBI Taxonomy" id="3069686"/>
    <lineage>
        <taxon>Bacteria</taxon>
        <taxon>Pseudomonadati</taxon>
        <taxon>Acidobacteriota</taxon>
        <taxon>Terriglobia</taxon>
        <taxon>Terriglobales</taxon>
        <taxon>Acidobacteriaceae</taxon>
        <taxon>Tunturiibacter</taxon>
    </lineage>
</organism>
<name>A0AAU7ZWL1_9BACT</name>
<dbReference type="KEGG" id="tpsc:RBB77_10930"/>
<sequence>MVRPVALISGVSRTASIGAAVARKLATGGWDLALTYWAPCDERMPWGAHPEDLENLKVELLSTGSRVVFIASDLEQSHSASGLFGKVTAELGPVSALVLSHCESVGSSIMDTTLESFERHFAVNVRASWQLIQQLAVQTPESGGRIVALTSDDTVGNLPYGASKGALDRIVLAAARELAHLNITSNAVNPGPIDTGWMDDQTRISLTQRQPTGRLGTAADAANLIAFLLSPEGSWINGQLIKSDGGISA</sequence>
<dbReference type="RefSeq" id="WP_353067373.1">
    <property type="nucleotide sequence ID" value="NZ_CP132942.1"/>
</dbReference>
<accession>A0AAU7ZWL1</accession>
<dbReference type="PANTHER" id="PTHR48107:SF7">
    <property type="entry name" value="RE15974P"/>
    <property type="match status" value="1"/>
</dbReference>
<gene>
    <name evidence="3" type="ORF">RBB77_10930</name>
</gene>
<dbReference type="InterPro" id="IPR036291">
    <property type="entry name" value="NAD(P)-bd_dom_sf"/>
</dbReference>
<evidence type="ECO:0000313" key="3">
    <source>
        <dbReference type="EMBL" id="XCB35383.1"/>
    </source>
</evidence>